<dbReference type="InterPro" id="IPR036683">
    <property type="entry name" value="CO_DH_flav_C_dom_sf"/>
</dbReference>
<dbReference type="GO" id="GO:0071949">
    <property type="term" value="F:FAD binding"/>
    <property type="evidence" value="ECO:0007669"/>
    <property type="project" value="InterPro"/>
</dbReference>
<accession>A0A8T4IS48</accession>
<dbReference type="EMBL" id="JAGSMN010000293">
    <property type="protein sequence ID" value="MBR7674062.1"/>
    <property type="molecule type" value="Genomic_DNA"/>
</dbReference>
<evidence type="ECO:0000256" key="2">
    <source>
        <dbReference type="ARBA" id="ARBA00022827"/>
    </source>
</evidence>
<proteinExistence type="predicted"/>
<feature type="region of interest" description="Disordered" evidence="4">
    <location>
        <begin position="62"/>
        <end position="83"/>
    </location>
</feature>
<dbReference type="InterPro" id="IPR002346">
    <property type="entry name" value="Mopterin_DH_FAD-bd"/>
</dbReference>
<dbReference type="GO" id="GO:0016491">
    <property type="term" value="F:oxidoreductase activity"/>
    <property type="evidence" value="ECO:0007669"/>
    <property type="project" value="UniProtKB-KW"/>
</dbReference>
<evidence type="ECO:0000259" key="5">
    <source>
        <dbReference type="PROSITE" id="PS51387"/>
    </source>
</evidence>
<evidence type="ECO:0000256" key="3">
    <source>
        <dbReference type="ARBA" id="ARBA00023002"/>
    </source>
</evidence>
<dbReference type="Gene3D" id="3.30.390.50">
    <property type="entry name" value="CO dehydrogenase flavoprotein, C-terminal domain"/>
    <property type="match status" value="1"/>
</dbReference>
<evidence type="ECO:0000256" key="4">
    <source>
        <dbReference type="SAM" id="MobiDB-lite"/>
    </source>
</evidence>
<evidence type="ECO:0000256" key="1">
    <source>
        <dbReference type="ARBA" id="ARBA00022630"/>
    </source>
</evidence>
<dbReference type="InterPro" id="IPR016167">
    <property type="entry name" value="FAD-bd_PCMH_sub1"/>
</dbReference>
<dbReference type="InterPro" id="IPR016169">
    <property type="entry name" value="FAD-bd_PCMH_sub2"/>
</dbReference>
<dbReference type="Proteomes" id="UP000675554">
    <property type="component" value="Unassembled WGS sequence"/>
</dbReference>
<evidence type="ECO:0000313" key="7">
    <source>
        <dbReference type="Proteomes" id="UP000675554"/>
    </source>
</evidence>
<keyword evidence="2" id="KW-0274">FAD</keyword>
<dbReference type="InterPro" id="IPR036318">
    <property type="entry name" value="FAD-bd_PCMH-like_sf"/>
</dbReference>
<dbReference type="SUPFAM" id="SSF55447">
    <property type="entry name" value="CO dehydrogenase flavoprotein C-terminal domain-like"/>
    <property type="match status" value="1"/>
</dbReference>
<dbReference type="SUPFAM" id="SSF56176">
    <property type="entry name" value="FAD-binding/transporter-associated domain-like"/>
    <property type="match status" value="1"/>
</dbReference>
<protein>
    <submittedName>
        <fullName evidence="6">FAD binding domain-containing protein</fullName>
    </submittedName>
</protein>
<gene>
    <name evidence="6" type="ORF">KDA82_13760</name>
</gene>
<organism evidence="6 7">
    <name type="scientific">Streptomyces daliensis</name>
    <dbReference type="NCBI Taxonomy" id="299421"/>
    <lineage>
        <taxon>Bacteria</taxon>
        <taxon>Bacillati</taxon>
        <taxon>Actinomycetota</taxon>
        <taxon>Actinomycetes</taxon>
        <taxon>Kitasatosporales</taxon>
        <taxon>Streptomycetaceae</taxon>
        <taxon>Streptomyces</taxon>
    </lineage>
</organism>
<dbReference type="InterPro" id="IPR016166">
    <property type="entry name" value="FAD-bd_PCMH"/>
</dbReference>
<dbReference type="InterPro" id="IPR005107">
    <property type="entry name" value="CO_DH_flav_C"/>
</dbReference>
<dbReference type="SMART" id="SM01092">
    <property type="entry name" value="CO_deh_flav_C"/>
    <property type="match status" value="1"/>
</dbReference>
<comment type="caution">
    <text evidence="6">The sequence shown here is derived from an EMBL/GenBank/DDBJ whole genome shotgun (WGS) entry which is preliminary data.</text>
</comment>
<feature type="domain" description="FAD-binding PCMH-type" evidence="5">
    <location>
        <begin position="1"/>
        <end position="195"/>
    </location>
</feature>
<dbReference type="PROSITE" id="PS51387">
    <property type="entry name" value="FAD_PCMH"/>
    <property type="match status" value="1"/>
</dbReference>
<sequence length="304" mass="31787">MKPAAFTYHRARDVEGATRLLAELGDDAKLIAGGQSLVAMMNYRLARPAHLVDVGALRGDPALTGVHPETHSETSPEAHPDEGNALRIGALTTHHAVETAPDALLGPGFAVLRDAMRWVGHLPIRTRGTVGGSLAHADATAEWCLLAVLLGARLEVRGPRGARRVAAGDFFHGYYATALDPDEMLTAVVFPRPAPHAALTEFAQRQGDFATVAAGVDLDLAPDGRTVRGGRVVLGGVAPRPVRVPAAEEVLAEGGSAGARLFAACARAAADSVDPPSDADGSADYRRTLTRTLVARACEEAVSR</sequence>
<keyword evidence="3" id="KW-0560">Oxidoreductase</keyword>
<keyword evidence="1" id="KW-0285">Flavoprotein</keyword>
<feature type="compositionally biased region" description="Basic and acidic residues" evidence="4">
    <location>
        <begin position="68"/>
        <end position="83"/>
    </location>
</feature>
<keyword evidence="7" id="KW-1185">Reference proteome</keyword>
<dbReference type="Gene3D" id="3.30.43.10">
    <property type="entry name" value="Uridine Diphospho-n-acetylenolpyruvylglucosamine Reductase, domain 2"/>
    <property type="match status" value="1"/>
</dbReference>
<dbReference type="Gene3D" id="3.30.465.10">
    <property type="match status" value="1"/>
</dbReference>
<dbReference type="Pfam" id="PF03450">
    <property type="entry name" value="CO_deh_flav_C"/>
    <property type="match status" value="1"/>
</dbReference>
<dbReference type="PANTHER" id="PTHR42659">
    <property type="entry name" value="XANTHINE DEHYDROGENASE SUBUNIT C-RELATED"/>
    <property type="match status" value="1"/>
</dbReference>
<name>A0A8T4IS48_9ACTN</name>
<dbReference type="Pfam" id="PF00941">
    <property type="entry name" value="FAD_binding_5"/>
    <property type="match status" value="1"/>
</dbReference>
<evidence type="ECO:0000313" key="6">
    <source>
        <dbReference type="EMBL" id="MBR7674062.1"/>
    </source>
</evidence>
<dbReference type="AlphaFoldDB" id="A0A8T4IS48"/>
<dbReference type="PANTHER" id="PTHR42659:SF2">
    <property type="entry name" value="XANTHINE DEHYDROGENASE SUBUNIT C-RELATED"/>
    <property type="match status" value="1"/>
</dbReference>
<reference evidence="6" key="1">
    <citation type="submission" date="2021-04" db="EMBL/GenBank/DDBJ databases">
        <title>Sequencing of actinobacteria type strains.</title>
        <authorList>
            <person name="Nguyen G.-S."/>
            <person name="Wentzel A."/>
        </authorList>
    </citation>
    <scope>NUCLEOTIDE SEQUENCE</scope>
    <source>
        <strain evidence="6">DSM 42095</strain>
    </source>
</reference>
<dbReference type="InterPro" id="IPR051312">
    <property type="entry name" value="Diverse_Substr_Oxidored"/>
</dbReference>